<dbReference type="OrthoDB" id="9850994at2"/>
<reference evidence="1 2" key="1">
    <citation type="submission" date="2018-11" db="EMBL/GenBank/DDBJ databases">
        <title>Sequencing the genomes of 1000 actinobacteria strains.</title>
        <authorList>
            <person name="Klenk H.-P."/>
        </authorList>
    </citation>
    <scope>NUCLEOTIDE SEQUENCE [LARGE SCALE GENOMIC DNA]</scope>
    <source>
        <strain evidence="1 2">DSM 44254</strain>
    </source>
</reference>
<organism evidence="1 2">
    <name type="scientific">Actinocorallia herbida</name>
    <dbReference type="NCBI Taxonomy" id="58109"/>
    <lineage>
        <taxon>Bacteria</taxon>
        <taxon>Bacillati</taxon>
        <taxon>Actinomycetota</taxon>
        <taxon>Actinomycetes</taxon>
        <taxon>Streptosporangiales</taxon>
        <taxon>Thermomonosporaceae</taxon>
        <taxon>Actinocorallia</taxon>
    </lineage>
</organism>
<dbReference type="InterPro" id="IPR045853">
    <property type="entry name" value="Pep_chain_release_fac_I_sf"/>
</dbReference>
<dbReference type="Gene3D" id="3.30.160.20">
    <property type="match status" value="1"/>
</dbReference>
<evidence type="ECO:0000313" key="1">
    <source>
        <dbReference type="EMBL" id="ROO87146.1"/>
    </source>
</evidence>
<sequence length="224" mass="23560">MVAYLAELDGIGEELTLVEGLHAPGDAALAVAWADELAVRVAGLPELRPRDHEEREAFLVVHPAAGDRVADAMGAALLWARSAEEAGRPSALYGTGTSWYGPAAAVLWIGGAGAVAWLHDEDAARRTAGPAPVGRLEVLPVAVGHDHVRLPPQDVRTEDFPQSRGCGARLPDWDRAVRLTHLPTALTAFAEGQGSKTRNAAAAGTLLRALLLRHDEGGRAIPPP</sequence>
<evidence type="ECO:0000313" key="2">
    <source>
        <dbReference type="Proteomes" id="UP000272400"/>
    </source>
</evidence>
<protein>
    <submittedName>
        <fullName evidence="1">Uncharacterized protein</fullName>
    </submittedName>
</protein>
<comment type="caution">
    <text evidence="1">The sequence shown here is derived from an EMBL/GenBank/DDBJ whole genome shotgun (WGS) entry which is preliminary data.</text>
</comment>
<proteinExistence type="predicted"/>
<dbReference type="AlphaFoldDB" id="A0A3N1D0W6"/>
<dbReference type="Proteomes" id="UP000272400">
    <property type="component" value="Unassembled WGS sequence"/>
</dbReference>
<dbReference type="SUPFAM" id="SSF75620">
    <property type="entry name" value="Release factor"/>
    <property type="match status" value="1"/>
</dbReference>
<dbReference type="RefSeq" id="WP_123666466.1">
    <property type="nucleotide sequence ID" value="NZ_RJKE01000001.1"/>
</dbReference>
<gene>
    <name evidence="1" type="ORF">EDD29_4738</name>
</gene>
<accession>A0A3N1D0W6</accession>
<name>A0A3N1D0W6_9ACTN</name>
<dbReference type="EMBL" id="RJKE01000001">
    <property type="protein sequence ID" value="ROO87146.1"/>
    <property type="molecule type" value="Genomic_DNA"/>
</dbReference>
<keyword evidence="2" id="KW-1185">Reference proteome</keyword>